<dbReference type="AlphaFoldDB" id="A0A2A6CFL7"/>
<dbReference type="GO" id="GO:0006614">
    <property type="term" value="P:SRP-dependent cotranslational protein targeting to membrane"/>
    <property type="evidence" value="ECO:0007669"/>
    <property type="project" value="InterPro"/>
</dbReference>
<dbReference type="OrthoDB" id="10250817at2759"/>
<evidence type="ECO:0000313" key="2">
    <source>
        <dbReference type="Proteomes" id="UP000005239"/>
    </source>
</evidence>
<dbReference type="Proteomes" id="UP000005239">
    <property type="component" value="Unassembled WGS sequence"/>
</dbReference>
<proteinExistence type="predicted"/>
<dbReference type="SUPFAM" id="SSF47364">
    <property type="entry name" value="Domain of the SRP/SRP receptor G-proteins"/>
    <property type="match status" value="1"/>
</dbReference>
<name>A0A2A6CFL7_PRIPA</name>
<dbReference type="GO" id="GO:0005525">
    <property type="term" value="F:GTP binding"/>
    <property type="evidence" value="ECO:0007669"/>
    <property type="project" value="InterPro"/>
</dbReference>
<reference evidence="2" key="1">
    <citation type="journal article" date="2008" name="Nat. Genet.">
        <title>The Pristionchus pacificus genome provides a unique perspective on nematode lifestyle and parasitism.</title>
        <authorList>
            <person name="Dieterich C."/>
            <person name="Clifton S.W."/>
            <person name="Schuster L.N."/>
            <person name="Chinwalla A."/>
            <person name="Delehaunty K."/>
            <person name="Dinkelacker I."/>
            <person name="Fulton L."/>
            <person name="Fulton R."/>
            <person name="Godfrey J."/>
            <person name="Minx P."/>
            <person name="Mitreva M."/>
            <person name="Roeseler W."/>
            <person name="Tian H."/>
            <person name="Witte H."/>
            <person name="Yang S.P."/>
            <person name="Wilson R.K."/>
            <person name="Sommer R.J."/>
        </authorList>
    </citation>
    <scope>NUCLEOTIDE SEQUENCE [LARGE SCALE GENOMIC DNA]</scope>
    <source>
        <strain evidence="2">PS312</strain>
    </source>
</reference>
<gene>
    <name evidence="1" type="primary">WBGene00114115</name>
</gene>
<dbReference type="EnsemblMetazoa" id="PPA24561.1">
    <property type="protein sequence ID" value="PPA24561.1"/>
    <property type="gene ID" value="WBGene00114115"/>
</dbReference>
<sequence length="86" mass="9650">MDLAKLGRTFRNAFDKRGQATVINEEELDAMLKEVCTPTLIESDVHIRRASTQIPISQEVRLIIGLVMATVVLFVGAYFLVKTLDE</sequence>
<keyword evidence="2" id="KW-1185">Reference proteome</keyword>
<protein>
    <submittedName>
        <fullName evidence="1">SRP54_N domain-containing protein</fullName>
    </submittedName>
</protein>
<evidence type="ECO:0000313" key="1">
    <source>
        <dbReference type="EnsemblMetazoa" id="PPA24561.1"/>
    </source>
</evidence>
<dbReference type="InterPro" id="IPR013822">
    <property type="entry name" value="Signal_recog_particl_SRP54_hlx"/>
</dbReference>
<reference evidence="1" key="2">
    <citation type="submission" date="2022-06" db="UniProtKB">
        <authorList>
            <consortium name="EnsemblMetazoa"/>
        </authorList>
    </citation>
    <scope>IDENTIFICATION</scope>
    <source>
        <strain evidence="1">PS312</strain>
    </source>
</reference>
<dbReference type="InterPro" id="IPR042101">
    <property type="entry name" value="SRP54_N_sf"/>
</dbReference>
<dbReference type="InterPro" id="IPR036225">
    <property type="entry name" value="SRP/SRP_N"/>
</dbReference>
<accession>A0A2A6CFL7</accession>
<dbReference type="Pfam" id="PF02881">
    <property type="entry name" value="SRP54_N"/>
    <property type="match status" value="1"/>
</dbReference>
<dbReference type="Gene3D" id="1.20.120.140">
    <property type="entry name" value="Signal recognition particle SRP54, nucleotide-binding domain"/>
    <property type="match status" value="1"/>
</dbReference>
<accession>A0A8R1YGV1</accession>
<organism evidence="1 2">
    <name type="scientific">Pristionchus pacificus</name>
    <name type="common">Parasitic nematode worm</name>
    <dbReference type="NCBI Taxonomy" id="54126"/>
    <lineage>
        <taxon>Eukaryota</taxon>
        <taxon>Metazoa</taxon>
        <taxon>Ecdysozoa</taxon>
        <taxon>Nematoda</taxon>
        <taxon>Chromadorea</taxon>
        <taxon>Rhabditida</taxon>
        <taxon>Rhabditina</taxon>
        <taxon>Diplogasteromorpha</taxon>
        <taxon>Diplogasteroidea</taxon>
        <taxon>Neodiplogasteridae</taxon>
        <taxon>Pristionchus</taxon>
    </lineage>
</organism>